<evidence type="ECO:0000313" key="12">
    <source>
        <dbReference type="Proteomes" id="UP000808388"/>
    </source>
</evidence>
<keyword evidence="11" id="KW-0121">Carboxypeptidase</keyword>
<dbReference type="GO" id="GO:0009002">
    <property type="term" value="F:serine-type D-Ala-D-Ala carboxypeptidase activity"/>
    <property type="evidence" value="ECO:0007669"/>
    <property type="project" value="InterPro"/>
</dbReference>
<comment type="caution">
    <text evidence="11">The sequence shown here is derived from an EMBL/GenBank/DDBJ whole genome shotgun (WGS) entry which is preliminary data.</text>
</comment>
<dbReference type="Pfam" id="PF00768">
    <property type="entry name" value="Peptidase_S11"/>
    <property type="match status" value="1"/>
</dbReference>
<feature type="active site" evidence="7">
    <location>
        <position position="144"/>
    </location>
</feature>
<dbReference type="SUPFAM" id="SSF56601">
    <property type="entry name" value="beta-lactamase/transpeptidase-like"/>
    <property type="match status" value="1"/>
</dbReference>
<evidence type="ECO:0000256" key="9">
    <source>
        <dbReference type="RuleBase" id="RU004016"/>
    </source>
</evidence>
<evidence type="ECO:0000256" key="8">
    <source>
        <dbReference type="PIRSR" id="PIRSR618044-2"/>
    </source>
</evidence>
<dbReference type="GO" id="GO:0009252">
    <property type="term" value="P:peptidoglycan biosynthetic process"/>
    <property type="evidence" value="ECO:0007669"/>
    <property type="project" value="UniProtKB-KW"/>
</dbReference>
<dbReference type="GO" id="GO:0006508">
    <property type="term" value="P:proteolysis"/>
    <property type="evidence" value="ECO:0007669"/>
    <property type="project" value="InterPro"/>
</dbReference>
<evidence type="ECO:0000256" key="6">
    <source>
        <dbReference type="ARBA" id="ARBA00023316"/>
    </source>
</evidence>
<dbReference type="PANTHER" id="PTHR21581">
    <property type="entry name" value="D-ALANYL-D-ALANINE CARBOXYPEPTIDASE"/>
    <property type="match status" value="1"/>
</dbReference>
<feature type="domain" description="Peptidase S11 D-alanyl-D-alanine carboxypeptidase A N-terminal" evidence="10">
    <location>
        <begin position="60"/>
        <end position="270"/>
    </location>
</feature>
<dbReference type="GO" id="GO:0008360">
    <property type="term" value="P:regulation of cell shape"/>
    <property type="evidence" value="ECO:0007669"/>
    <property type="project" value="UniProtKB-KW"/>
</dbReference>
<dbReference type="EMBL" id="JACQCQ010000003">
    <property type="protein sequence ID" value="MBI3627344.1"/>
    <property type="molecule type" value="Genomic_DNA"/>
</dbReference>
<evidence type="ECO:0000256" key="5">
    <source>
        <dbReference type="ARBA" id="ARBA00022984"/>
    </source>
</evidence>
<keyword evidence="5" id="KW-0573">Peptidoglycan synthesis</keyword>
<accession>A0A9D6LMQ8</accession>
<reference evidence="11" key="1">
    <citation type="submission" date="2020-07" db="EMBL/GenBank/DDBJ databases">
        <title>Huge and variable diversity of episymbiotic CPR bacteria and DPANN archaea in groundwater ecosystems.</title>
        <authorList>
            <person name="He C.Y."/>
            <person name="Keren R."/>
            <person name="Whittaker M."/>
            <person name="Farag I.F."/>
            <person name="Doudna J."/>
            <person name="Cate J.H.D."/>
            <person name="Banfield J.F."/>
        </authorList>
    </citation>
    <scope>NUCLEOTIDE SEQUENCE</scope>
    <source>
        <strain evidence="11">NC_groundwater_972_Pr1_S-0.2um_49_27</strain>
    </source>
</reference>
<keyword evidence="11" id="KW-0645">Protease</keyword>
<dbReference type="GO" id="GO:0071555">
    <property type="term" value="P:cell wall organization"/>
    <property type="evidence" value="ECO:0007669"/>
    <property type="project" value="UniProtKB-KW"/>
</dbReference>
<evidence type="ECO:0000256" key="4">
    <source>
        <dbReference type="ARBA" id="ARBA00022960"/>
    </source>
</evidence>
<evidence type="ECO:0000256" key="7">
    <source>
        <dbReference type="PIRSR" id="PIRSR618044-1"/>
    </source>
</evidence>
<dbReference type="Proteomes" id="UP000808388">
    <property type="component" value="Unassembled WGS sequence"/>
</dbReference>
<keyword evidence="3" id="KW-0378">Hydrolase</keyword>
<comment type="similarity">
    <text evidence="1 9">Belongs to the peptidase S11 family.</text>
</comment>
<proteinExistence type="inferred from homology"/>
<feature type="binding site" evidence="8">
    <location>
        <position position="257"/>
    </location>
    <ligand>
        <name>substrate</name>
    </ligand>
</feature>
<dbReference type="InterPro" id="IPR012338">
    <property type="entry name" value="Beta-lactam/transpept-like"/>
</dbReference>
<dbReference type="PANTHER" id="PTHR21581:SF6">
    <property type="entry name" value="TRAFFICKING PROTEIN PARTICLE COMPLEX SUBUNIT 12"/>
    <property type="match status" value="1"/>
</dbReference>
<organism evidence="11 12">
    <name type="scientific">Candidatus Sungiibacteriota bacterium</name>
    <dbReference type="NCBI Taxonomy" id="2750080"/>
    <lineage>
        <taxon>Bacteria</taxon>
        <taxon>Candidatus Sungiibacteriota</taxon>
    </lineage>
</organism>
<keyword evidence="6" id="KW-0961">Cell wall biogenesis/degradation</keyword>
<protein>
    <submittedName>
        <fullName evidence="11">D-alanyl-D-alanine carboxypeptidase</fullName>
    </submittedName>
</protein>
<sequence>MAKPLFIAIVFLVSFVGTSLVFHGKEAALFGAPVDGSPAAIFLPTKAKELRILFNESDFQNIKAESFIIGTVSGQVLASRAADAPHPMASLTKIMTGLLLEERGRGTTIWVTPDAKGVDPKHSSLKTGATLDADTARVLLLAESDNDIAESIAGSVGILFDPSLDNPRAAFVAAMNQKAAELGMLKTHFLNPTGLDEAGHVSSARDLFRLVGYATTNYADFWAHTAEPKTRLAISGATIEIQSSNLLSGQPGLIGGKTGFTDKSEGALVLLYETQYSPEDIVIVLLRSPDRFADGEKLLGIIELKLKSEISQ</sequence>
<evidence type="ECO:0000256" key="2">
    <source>
        <dbReference type="ARBA" id="ARBA00022729"/>
    </source>
</evidence>
<dbReference type="InterPro" id="IPR018044">
    <property type="entry name" value="Peptidase_S11"/>
</dbReference>
<feature type="active site" description="Proton acceptor" evidence="7">
    <location>
        <position position="93"/>
    </location>
</feature>
<dbReference type="PRINTS" id="PR00725">
    <property type="entry name" value="DADACBPTASE1"/>
</dbReference>
<dbReference type="InterPro" id="IPR001967">
    <property type="entry name" value="Peptidase_S11_N"/>
</dbReference>
<keyword evidence="2" id="KW-0732">Signal</keyword>
<dbReference type="Gene3D" id="3.40.710.10">
    <property type="entry name" value="DD-peptidase/beta-lactamase superfamily"/>
    <property type="match status" value="1"/>
</dbReference>
<evidence type="ECO:0000256" key="3">
    <source>
        <dbReference type="ARBA" id="ARBA00022801"/>
    </source>
</evidence>
<gene>
    <name evidence="11" type="ORF">HY220_01155</name>
</gene>
<evidence type="ECO:0000313" key="11">
    <source>
        <dbReference type="EMBL" id="MBI3627344.1"/>
    </source>
</evidence>
<name>A0A9D6LMQ8_9BACT</name>
<evidence type="ECO:0000259" key="10">
    <source>
        <dbReference type="Pfam" id="PF00768"/>
    </source>
</evidence>
<keyword evidence="4" id="KW-0133">Cell shape</keyword>
<evidence type="ECO:0000256" key="1">
    <source>
        <dbReference type="ARBA" id="ARBA00007164"/>
    </source>
</evidence>
<feature type="active site" description="Acyl-ester intermediate" evidence="7">
    <location>
        <position position="90"/>
    </location>
</feature>
<dbReference type="AlphaFoldDB" id="A0A9D6LMQ8"/>